<proteinExistence type="predicted"/>
<dbReference type="InterPro" id="IPR000914">
    <property type="entry name" value="SBP_5_dom"/>
</dbReference>
<dbReference type="InterPro" id="IPR039424">
    <property type="entry name" value="SBP_5"/>
</dbReference>
<dbReference type="Gene3D" id="3.10.105.10">
    <property type="entry name" value="Dipeptide-binding Protein, Domain 3"/>
    <property type="match status" value="1"/>
</dbReference>
<reference evidence="3 4" key="1">
    <citation type="submission" date="2016-10" db="EMBL/GenBank/DDBJ databases">
        <authorList>
            <person name="de Groot N.N."/>
        </authorList>
    </citation>
    <scope>NUCLEOTIDE SEQUENCE [LARGE SCALE GENOMIC DNA]</scope>
    <source>
        <strain evidence="3 4">DSM 22024</strain>
    </source>
</reference>
<accession>A0A1H1NUA5</accession>
<dbReference type="Gene3D" id="3.40.190.10">
    <property type="entry name" value="Periplasmic binding protein-like II"/>
    <property type="match status" value="1"/>
</dbReference>
<dbReference type="PROSITE" id="PS51318">
    <property type="entry name" value="TAT"/>
    <property type="match status" value="1"/>
</dbReference>
<organism evidence="3 4">
    <name type="scientific">Actinopolymorpha singaporensis</name>
    <dbReference type="NCBI Taxonomy" id="117157"/>
    <lineage>
        <taxon>Bacteria</taxon>
        <taxon>Bacillati</taxon>
        <taxon>Actinomycetota</taxon>
        <taxon>Actinomycetes</taxon>
        <taxon>Propionibacteriales</taxon>
        <taxon>Actinopolymorphaceae</taxon>
        <taxon>Actinopolymorpha</taxon>
    </lineage>
</organism>
<dbReference type="OrthoDB" id="9796817at2"/>
<evidence type="ECO:0000259" key="2">
    <source>
        <dbReference type="Pfam" id="PF00496"/>
    </source>
</evidence>
<evidence type="ECO:0000313" key="3">
    <source>
        <dbReference type="EMBL" id="SDS02542.1"/>
    </source>
</evidence>
<dbReference type="AlphaFoldDB" id="A0A1H1NUA5"/>
<dbReference type="Proteomes" id="UP000198983">
    <property type="component" value="Chromosome I"/>
</dbReference>
<dbReference type="Pfam" id="PF00496">
    <property type="entry name" value="SBP_bac_5"/>
    <property type="match status" value="1"/>
</dbReference>
<evidence type="ECO:0000313" key="4">
    <source>
        <dbReference type="Proteomes" id="UP000198983"/>
    </source>
</evidence>
<dbReference type="GO" id="GO:0015833">
    <property type="term" value="P:peptide transport"/>
    <property type="evidence" value="ECO:0007669"/>
    <property type="project" value="TreeGrafter"/>
</dbReference>
<dbReference type="SUPFAM" id="SSF53850">
    <property type="entry name" value="Periplasmic binding protein-like II"/>
    <property type="match status" value="1"/>
</dbReference>
<dbReference type="PANTHER" id="PTHR30290:SF16">
    <property type="entry name" value="OLIGOPEPTIDE ABC TRANSPORTER, PERIPLASMIC OLIGOPEPTIDE-BINDING PROTEIN"/>
    <property type="match status" value="1"/>
</dbReference>
<name>A0A1H1NUA5_9ACTN</name>
<evidence type="ECO:0000256" key="1">
    <source>
        <dbReference type="SAM" id="MobiDB-lite"/>
    </source>
</evidence>
<feature type="region of interest" description="Disordered" evidence="1">
    <location>
        <begin position="1"/>
        <end position="33"/>
    </location>
</feature>
<sequence length="640" mass="70642">MTHHPTTGPDYAGPPSGVGHPGRPDLPEHAGPPSRRAFLQRAVLAGAAVGGLPALLAACEGEGAGGGGGGDGAGGGGAGGGAGGGGTSTRARTVVFDYHGGRVQSPDLWNPFVPGFTNNAGFHQAMAEPLFILDYETGKTEPWLGLTFTPNDASTVWTLKLRDGIKWSDGEDYDADDVVFTIDLLRKGSAELNNAAAIQEWVKTVEKVDPLTVRFTLNKPNPRFQLDYFSVKIHSSLVIVPEHVWRGKDPTTFKNYDKKSSPVFTGPYRLTSASPTRFTYERRSDWWGAKAGFLPLPKPEHLQWVVNETEDIRVARAADHQLDSVADLTAGAFESLKARNPKVISWLPDKPYAWPDPCTRLLSVNNAVEPWNDPQMRWALNHALDRDEIVKIAYEGTTTPARFFFPNYPPMQRWVQKIEDAGLFEEFPIGKHDPEQTNRILTAKGYTRKGDGYYQKNGRDLRLQIDAPTDFIEIWRYAEVIGEQLQRAGINATVRKLAIGTWGDNLGNGKFEAASDWSACGSVTEPWFSMQLFSAKAVVPVGKAASSNAVRWKNADYTKSVDQMANLPLDDPALDKPFLAAARLWLRDLPFLPIAHARKLYAFDTTYWTGWATKKNDYLQPTLDWANAHQIIHHLRPVSA</sequence>
<dbReference type="EMBL" id="LT629732">
    <property type="protein sequence ID" value="SDS02542.1"/>
    <property type="molecule type" value="Genomic_DNA"/>
</dbReference>
<dbReference type="STRING" id="117157.SAMN04489717_1373"/>
<dbReference type="InterPro" id="IPR006311">
    <property type="entry name" value="TAT_signal"/>
</dbReference>
<keyword evidence="4" id="KW-1185">Reference proteome</keyword>
<dbReference type="GO" id="GO:1904680">
    <property type="term" value="F:peptide transmembrane transporter activity"/>
    <property type="evidence" value="ECO:0007669"/>
    <property type="project" value="TreeGrafter"/>
</dbReference>
<dbReference type="PANTHER" id="PTHR30290">
    <property type="entry name" value="PERIPLASMIC BINDING COMPONENT OF ABC TRANSPORTER"/>
    <property type="match status" value="1"/>
</dbReference>
<protein>
    <submittedName>
        <fullName evidence="3">Peptide/nickel transport system substrate-binding protein</fullName>
    </submittedName>
</protein>
<dbReference type="Gene3D" id="3.90.76.10">
    <property type="entry name" value="Dipeptide-binding Protein, Domain 1"/>
    <property type="match status" value="1"/>
</dbReference>
<dbReference type="CDD" id="cd08509">
    <property type="entry name" value="PBP2_TmCBP_oligosaccharides_like"/>
    <property type="match status" value="1"/>
</dbReference>
<gene>
    <name evidence="3" type="ORF">SAMN04489717_1373</name>
</gene>
<feature type="domain" description="Solute-binding protein family 5" evidence="2">
    <location>
        <begin position="140"/>
        <end position="534"/>
    </location>
</feature>
<dbReference type="RefSeq" id="WP_157728276.1">
    <property type="nucleotide sequence ID" value="NZ_LT629732.1"/>
</dbReference>